<dbReference type="SUPFAM" id="SSF53474">
    <property type="entry name" value="alpha/beta-Hydrolases"/>
    <property type="match status" value="1"/>
</dbReference>
<dbReference type="AlphaFoldDB" id="A0A317QRR7"/>
<comment type="caution">
    <text evidence="2">The sequence shown here is derived from an EMBL/GenBank/DDBJ whole genome shotgun (WGS) entry which is preliminary data.</text>
</comment>
<sequence length="90" mass="9154">MRYRVAAARAYISGETPADLPERLRAVTAPTLVVAGAQDASAGVRPVLAVAGLFPRGGTAVVAGSGHFPFVEQPAAFRAAVDPLLARALG</sequence>
<organism evidence="2 3">
    <name type="scientific">Geodermatophilus normandii</name>
    <dbReference type="NCBI Taxonomy" id="1137989"/>
    <lineage>
        <taxon>Bacteria</taxon>
        <taxon>Bacillati</taxon>
        <taxon>Actinomycetota</taxon>
        <taxon>Actinomycetes</taxon>
        <taxon>Geodermatophilales</taxon>
        <taxon>Geodermatophilaceae</taxon>
        <taxon>Geodermatophilus</taxon>
    </lineage>
</organism>
<dbReference type="InterPro" id="IPR029058">
    <property type="entry name" value="AB_hydrolase_fold"/>
</dbReference>
<name>A0A317QRR7_9ACTN</name>
<dbReference type="OrthoDB" id="9796770at2"/>
<accession>A0A317QRR7</accession>
<gene>
    <name evidence="2" type="ORF">JD79_04046</name>
</gene>
<dbReference type="InterPro" id="IPR000073">
    <property type="entry name" value="AB_hydrolase_1"/>
</dbReference>
<dbReference type="Gene3D" id="3.40.50.1820">
    <property type="entry name" value="alpha/beta hydrolase"/>
    <property type="match status" value="1"/>
</dbReference>
<evidence type="ECO:0000259" key="1">
    <source>
        <dbReference type="Pfam" id="PF12697"/>
    </source>
</evidence>
<reference evidence="3" key="1">
    <citation type="submission" date="2018-05" db="EMBL/GenBank/DDBJ databases">
        <authorList>
            <person name="Klenk H.-P."/>
            <person name="Huntemann M."/>
            <person name="Clum A."/>
            <person name="Pillay M."/>
            <person name="Palaniappan K."/>
            <person name="Varghese N."/>
            <person name="Mikhailova N."/>
            <person name="Stamatis D."/>
            <person name="Reddy T."/>
            <person name="Daum C."/>
            <person name="Shapiro N."/>
            <person name="Ivanova N."/>
            <person name="Kyrpides N."/>
            <person name="Woyke T."/>
        </authorList>
    </citation>
    <scope>NUCLEOTIDE SEQUENCE [LARGE SCALE GENOMIC DNA]</scope>
    <source>
        <strain evidence="3">DSM 45417</strain>
    </source>
</reference>
<proteinExistence type="predicted"/>
<dbReference type="Pfam" id="PF12697">
    <property type="entry name" value="Abhydrolase_6"/>
    <property type="match status" value="1"/>
</dbReference>
<dbReference type="EMBL" id="QGTX01000001">
    <property type="protein sequence ID" value="PWW24855.1"/>
    <property type="molecule type" value="Genomic_DNA"/>
</dbReference>
<keyword evidence="3" id="KW-1185">Reference proteome</keyword>
<feature type="domain" description="AB hydrolase-1" evidence="1">
    <location>
        <begin position="6"/>
        <end position="80"/>
    </location>
</feature>
<protein>
    <submittedName>
        <fullName evidence="2">Alpha/beta hydrolase family protein</fullName>
    </submittedName>
</protein>
<dbReference type="Proteomes" id="UP000246661">
    <property type="component" value="Unassembled WGS sequence"/>
</dbReference>
<keyword evidence="2" id="KW-0378">Hydrolase</keyword>
<evidence type="ECO:0000313" key="3">
    <source>
        <dbReference type="Proteomes" id="UP000246661"/>
    </source>
</evidence>
<evidence type="ECO:0000313" key="2">
    <source>
        <dbReference type="EMBL" id="PWW24855.1"/>
    </source>
</evidence>
<dbReference type="GO" id="GO:0016787">
    <property type="term" value="F:hydrolase activity"/>
    <property type="evidence" value="ECO:0007669"/>
    <property type="project" value="UniProtKB-KW"/>
</dbReference>